<keyword evidence="4" id="KW-0812">Transmembrane</keyword>
<evidence type="ECO:0000313" key="6">
    <source>
        <dbReference type="EMBL" id="EPF73351.1"/>
    </source>
</evidence>
<dbReference type="GO" id="GO:0042158">
    <property type="term" value="P:lipoprotein biosynthetic process"/>
    <property type="evidence" value="ECO:0007669"/>
    <property type="project" value="InterPro"/>
</dbReference>
<dbReference type="GO" id="GO:0017004">
    <property type="term" value="P:cytochrome complex assembly"/>
    <property type="evidence" value="ECO:0007669"/>
    <property type="project" value="UniProtKB-KW"/>
</dbReference>
<dbReference type="PANTHER" id="PTHR42852">
    <property type="entry name" value="THIOL:DISULFIDE INTERCHANGE PROTEIN DSBE"/>
    <property type="match status" value="1"/>
</dbReference>
<evidence type="ECO:0000313" key="7">
    <source>
        <dbReference type="Proteomes" id="UP000014568"/>
    </source>
</evidence>
<sequence length="277" mass="31969">MITAQAIHLGPIMLPWPLLIFFLSLALSIMLAKRFCTYFAVSPENWQQFKDSIWQATWIGLIIGRLVFVFMDFDYYRLHPIDIIKIQDKGFHFITAILSAAVWILWKNWQSARYIAMIFLVSSLSLTSIGLWSYKKYQQHYQQFPQVELVDLQQKKQALSQFIGKPTVINLWASWCPPCHREMPVLDAAQKNHPNVNFVMINQGEDAATITQYLEKNQLQFNHMLLDQEGLTAKKTGMYGLPSTLFFNAQGQLVDSHMGEISQSVLNQKLKNAQGEH</sequence>
<reference evidence="6 7" key="1">
    <citation type="submission" date="2013-06" db="EMBL/GenBank/DDBJ databases">
        <title>The Genome Sequence of Acinetobacter rudis CIP 110305.</title>
        <authorList>
            <consortium name="The Broad Institute Genome Sequencing Platform"/>
            <consortium name="The Broad Institute Genome Sequencing Center for Infectious Disease"/>
            <person name="Cerqueira G."/>
            <person name="Feldgarden M."/>
            <person name="Courvalin P."/>
            <person name="Perichon B."/>
            <person name="Grillot-Courvalin C."/>
            <person name="Clermont D."/>
            <person name="Rocha E."/>
            <person name="Yoon E.-J."/>
            <person name="Nemec A."/>
            <person name="Young S.K."/>
            <person name="Zeng Q."/>
            <person name="Gargeya S."/>
            <person name="Fitzgerald M."/>
            <person name="Abouelleil A."/>
            <person name="Alvarado L."/>
            <person name="Berlin A.M."/>
            <person name="Chapman S.B."/>
            <person name="Dewar J."/>
            <person name="Goldberg J."/>
            <person name="Griggs A."/>
            <person name="Gujja S."/>
            <person name="Hansen M."/>
            <person name="Howarth C."/>
            <person name="Imamovic A."/>
            <person name="Larimer J."/>
            <person name="McCowan C."/>
            <person name="Murphy C."/>
            <person name="Pearson M."/>
            <person name="Priest M."/>
            <person name="Roberts A."/>
            <person name="Saif S."/>
            <person name="Shea T."/>
            <person name="Sykes S."/>
            <person name="Wortman J."/>
            <person name="Nusbaum C."/>
            <person name="Birren B."/>
        </authorList>
    </citation>
    <scope>NUCLEOTIDE SEQUENCE [LARGE SCALE GENOMIC DNA]</scope>
    <source>
        <strain evidence="6 7">CIP 110305</strain>
    </source>
</reference>
<dbReference type="GO" id="GO:0030313">
    <property type="term" value="C:cell envelope"/>
    <property type="evidence" value="ECO:0007669"/>
    <property type="project" value="UniProtKB-SubCell"/>
</dbReference>
<dbReference type="Pfam" id="PF01790">
    <property type="entry name" value="LGT"/>
    <property type="match status" value="1"/>
</dbReference>
<comment type="subcellular location">
    <subcellularLocation>
        <location evidence="1">Cell envelope</location>
    </subcellularLocation>
</comment>
<keyword evidence="3" id="KW-0676">Redox-active center</keyword>
<dbReference type="HOGENOM" id="CLU_089636_0_0_6"/>
<evidence type="ECO:0000256" key="3">
    <source>
        <dbReference type="ARBA" id="ARBA00023284"/>
    </source>
</evidence>
<dbReference type="PATRIC" id="fig|421052.3.peg.2059"/>
<evidence type="ECO:0000256" key="4">
    <source>
        <dbReference type="SAM" id="Phobius"/>
    </source>
</evidence>
<dbReference type="eggNOG" id="COG0526">
    <property type="taxonomic scope" value="Bacteria"/>
</dbReference>
<evidence type="ECO:0000256" key="1">
    <source>
        <dbReference type="ARBA" id="ARBA00004196"/>
    </source>
</evidence>
<dbReference type="InterPro" id="IPR036249">
    <property type="entry name" value="Thioredoxin-like_sf"/>
</dbReference>
<dbReference type="InterPro" id="IPR013766">
    <property type="entry name" value="Thioredoxin_domain"/>
</dbReference>
<dbReference type="GO" id="GO:0008961">
    <property type="term" value="F:phosphatidylglycerol-prolipoprotein diacylglyceryl transferase activity"/>
    <property type="evidence" value="ECO:0007669"/>
    <property type="project" value="InterPro"/>
</dbReference>
<comment type="caution">
    <text evidence="6">The sequence shown here is derived from an EMBL/GenBank/DDBJ whole genome shotgun (WGS) entry which is preliminary data.</text>
</comment>
<dbReference type="EMBL" id="ATGI01000027">
    <property type="protein sequence ID" value="EPF73351.1"/>
    <property type="molecule type" value="Genomic_DNA"/>
</dbReference>
<feature type="domain" description="Thioredoxin" evidence="5">
    <location>
        <begin position="138"/>
        <end position="275"/>
    </location>
</feature>
<dbReference type="Proteomes" id="UP000014568">
    <property type="component" value="Unassembled WGS sequence"/>
</dbReference>
<dbReference type="RefSeq" id="WP_016656513.1">
    <property type="nucleotide sequence ID" value="NZ_KE340353.1"/>
</dbReference>
<feature type="transmembrane region" description="Helical" evidence="4">
    <location>
        <begin position="12"/>
        <end position="32"/>
    </location>
</feature>
<gene>
    <name evidence="6" type="ORF">F945_02107</name>
</gene>
<dbReference type="GO" id="GO:0005886">
    <property type="term" value="C:plasma membrane"/>
    <property type="evidence" value="ECO:0007669"/>
    <property type="project" value="InterPro"/>
</dbReference>
<dbReference type="STRING" id="632955.GCA_000829675_03433"/>
<dbReference type="CDD" id="cd02966">
    <property type="entry name" value="TlpA_like_family"/>
    <property type="match status" value="1"/>
</dbReference>
<dbReference type="InterPro" id="IPR013740">
    <property type="entry name" value="Redoxin"/>
</dbReference>
<dbReference type="PROSITE" id="PS51352">
    <property type="entry name" value="THIOREDOXIN_2"/>
    <property type="match status" value="1"/>
</dbReference>
<dbReference type="Pfam" id="PF08534">
    <property type="entry name" value="Redoxin"/>
    <property type="match status" value="1"/>
</dbReference>
<feature type="transmembrane region" description="Helical" evidence="4">
    <location>
        <begin position="112"/>
        <end position="134"/>
    </location>
</feature>
<dbReference type="InterPro" id="IPR050553">
    <property type="entry name" value="Thioredoxin_ResA/DsbE_sf"/>
</dbReference>
<keyword evidence="4" id="KW-0472">Membrane</keyword>
<keyword evidence="4" id="KW-1133">Transmembrane helix</keyword>
<keyword evidence="2" id="KW-0201">Cytochrome c-type biogenesis</keyword>
<feature type="transmembrane region" description="Helical" evidence="4">
    <location>
        <begin position="52"/>
        <end position="70"/>
    </location>
</feature>
<dbReference type="SUPFAM" id="SSF52833">
    <property type="entry name" value="Thioredoxin-like"/>
    <property type="match status" value="1"/>
</dbReference>
<feature type="transmembrane region" description="Helical" evidence="4">
    <location>
        <begin position="90"/>
        <end position="106"/>
    </location>
</feature>
<dbReference type="InterPro" id="IPR017937">
    <property type="entry name" value="Thioredoxin_CS"/>
</dbReference>
<keyword evidence="7" id="KW-1185">Reference proteome</keyword>
<dbReference type="OrthoDB" id="9799347at2"/>
<dbReference type="PANTHER" id="PTHR42852:SF13">
    <property type="entry name" value="PROTEIN DIPZ"/>
    <property type="match status" value="1"/>
</dbReference>
<name>S3P3F8_9GAMM</name>
<dbReference type="Gene3D" id="3.40.30.10">
    <property type="entry name" value="Glutaredoxin"/>
    <property type="match status" value="1"/>
</dbReference>
<evidence type="ECO:0000256" key="2">
    <source>
        <dbReference type="ARBA" id="ARBA00022748"/>
    </source>
</evidence>
<accession>S3P3F8</accession>
<dbReference type="InterPro" id="IPR001640">
    <property type="entry name" value="Lgt"/>
</dbReference>
<evidence type="ECO:0000259" key="5">
    <source>
        <dbReference type="PROSITE" id="PS51352"/>
    </source>
</evidence>
<organism evidence="6 7">
    <name type="scientific">Acinetobacter rudis CIP 110305</name>
    <dbReference type="NCBI Taxonomy" id="421052"/>
    <lineage>
        <taxon>Bacteria</taxon>
        <taxon>Pseudomonadati</taxon>
        <taxon>Pseudomonadota</taxon>
        <taxon>Gammaproteobacteria</taxon>
        <taxon>Moraxellales</taxon>
        <taxon>Moraxellaceae</taxon>
        <taxon>Acinetobacter</taxon>
    </lineage>
</organism>
<proteinExistence type="predicted"/>
<dbReference type="GO" id="GO:0015036">
    <property type="term" value="F:disulfide oxidoreductase activity"/>
    <property type="evidence" value="ECO:0007669"/>
    <property type="project" value="UniProtKB-ARBA"/>
</dbReference>
<dbReference type="PROSITE" id="PS00194">
    <property type="entry name" value="THIOREDOXIN_1"/>
    <property type="match status" value="1"/>
</dbReference>
<dbReference type="AlphaFoldDB" id="S3P3F8"/>
<protein>
    <recommendedName>
        <fullName evidence="5">Thioredoxin domain-containing protein</fullName>
    </recommendedName>
</protein>